<evidence type="ECO:0000256" key="4">
    <source>
        <dbReference type="SAM" id="SignalP"/>
    </source>
</evidence>
<comment type="caution">
    <text evidence="6">The sequence shown here is derived from an EMBL/GenBank/DDBJ whole genome shotgun (WGS) entry which is preliminary data.</text>
</comment>
<dbReference type="RefSeq" id="WP_369332406.1">
    <property type="nucleotide sequence ID" value="NZ_JAULBC010000012.1"/>
</dbReference>
<dbReference type="InterPro" id="IPR050955">
    <property type="entry name" value="Plant_Biomass_Hydrol_Est"/>
</dbReference>
<name>A0ABV3ZNB7_9BACT</name>
<dbReference type="SUPFAM" id="SSF53474">
    <property type="entry name" value="alpha/beta-Hydrolases"/>
    <property type="match status" value="1"/>
</dbReference>
<feature type="chain" id="PRO_5046200560" evidence="4">
    <location>
        <begin position="22"/>
        <end position="288"/>
    </location>
</feature>
<dbReference type="Gene3D" id="3.40.50.1820">
    <property type="entry name" value="alpha/beta hydrolase"/>
    <property type="match status" value="1"/>
</dbReference>
<feature type="region of interest" description="Disordered" evidence="3">
    <location>
        <begin position="28"/>
        <end position="50"/>
    </location>
</feature>
<dbReference type="GO" id="GO:0016787">
    <property type="term" value="F:hydrolase activity"/>
    <property type="evidence" value="ECO:0007669"/>
    <property type="project" value="UniProtKB-KW"/>
</dbReference>
<dbReference type="PANTHER" id="PTHR43037">
    <property type="entry name" value="UNNAMED PRODUCT-RELATED"/>
    <property type="match status" value="1"/>
</dbReference>
<feature type="compositionally biased region" description="Low complexity" evidence="3">
    <location>
        <begin position="37"/>
        <end position="47"/>
    </location>
</feature>
<reference evidence="6 7" key="1">
    <citation type="submission" date="2023-07" db="EMBL/GenBank/DDBJ databases">
        <authorList>
            <person name="Lian W.-H."/>
        </authorList>
    </citation>
    <scope>NUCLEOTIDE SEQUENCE [LARGE SCALE GENOMIC DNA]</scope>
    <source>
        <strain evidence="6 7">SYSU DXS3180</strain>
    </source>
</reference>
<protein>
    <submittedName>
        <fullName evidence="6">Dienelactone hydrolase family protein</fullName>
    </submittedName>
</protein>
<proteinExistence type="predicted"/>
<evidence type="ECO:0000259" key="5">
    <source>
        <dbReference type="Pfam" id="PF02230"/>
    </source>
</evidence>
<evidence type="ECO:0000313" key="6">
    <source>
        <dbReference type="EMBL" id="MEX6690990.1"/>
    </source>
</evidence>
<organism evidence="6 7">
    <name type="scientific">Danxiaibacter flavus</name>
    <dbReference type="NCBI Taxonomy" id="3049108"/>
    <lineage>
        <taxon>Bacteria</taxon>
        <taxon>Pseudomonadati</taxon>
        <taxon>Bacteroidota</taxon>
        <taxon>Chitinophagia</taxon>
        <taxon>Chitinophagales</taxon>
        <taxon>Chitinophagaceae</taxon>
        <taxon>Danxiaibacter</taxon>
    </lineage>
</organism>
<keyword evidence="2 6" id="KW-0378">Hydrolase</keyword>
<gene>
    <name evidence="6" type="ORF">QTN47_26005</name>
</gene>
<feature type="signal peptide" evidence="4">
    <location>
        <begin position="1"/>
        <end position="21"/>
    </location>
</feature>
<evidence type="ECO:0000313" key="7">
    <source>
        <dbReference type="Proteomes" id="UP001560573"/>
    </source>
</evidence>
<sequence length="288" mass="31553">MTRFSSIIYFLLMFAVLSGCSKQSVSPTSQRAEEASNGNTGNNPNNNIVESKPAIVTPRVASISASIHGFGEALPALYDSTTKNYPLIIFLHGQGDIGNGTTDIYKVGREGIGKMVKNKTFPPNFNVQGKNYSFIVLLPQFDKWADAGDVNAMLDYAVKNYRVDQSRIYIVGFSMGGGITWLTGATEAAKIAAIVPISSASAINDKNAEALVSAKMPIWAFHNTQDTMVSVNYTKNNVAKVEALNPSIKPILTLFESEAHDAWNKACNPGYKQNNMNIYEWMLQYTRN</sequence>
<keyword evidence="1 4" id="KW-0732">Signal</keyword>
<dbReference type="PROSITE" id="PS51257">
    <property type="entry name" value="PROKAR_LIPOPROTEIN"/>
    <property type="match status" value="1"/>
</dbReference>
<dbReference type="Pfam" id="PF02230">
    <property type="entry name" value="Abhydrolase_2"/>
    <property type="match status" value="1"/>
</dbReference>
<accession>A0ABV3ZNB7</accession>
<keyword evidence="7" id="KW-1185">Reference proteome</keyword>
<feature type="domain" description="Phospholipase/carboxylesterase/thioesterase" evidence="5">
    <location>
        <begin position="81"/>
        <end position="265"/>
    </location>
</feature>
<evidence type="ECO:0000256" key="3">
    <source>
        <dbReference type="SAM" id="MobiDB-lite"/>
    </source>
</evidence>
<dbReference type="InterPro" id="IPR003140">
    <property type="entry name" value="PLipase/COase/thioEstase"/>
</dbReference>
<dbReference type="EMBL" id="JAULBC010000012">
    <property type="protein sequence ID" value="MEX6690990.1"/>
    <property type="molecule type" value="Genomic_DNA"/>
</dbReference>
<evidence type="ECO:0000256" key="1">
    <source>
        <dbReference type="ARBA" id="ARBA00022729"/>
    </source>
</evidence>
<dbReference type="InterPro" id="IPR029058">
    <property type="entry name" value="AB_hydrolase_fold"/>
</dbReference>
<evidence type="ECO:0000256" key="2">
    <source>
        <dbReference type="ARBA" id="ARBA00022801"/>
    </source>
</evidence>
<dbReference type="PANTHER" id="PTHR43037:SF5">
    <property type="entry name" value="FERULOYL ESTERASE"/>
    <property type="match status" value="1"/>
</dbReference>
<dbReference type="Proteomes" id="UP001560573">
    <property type="component" value="Unassembled WGS sequence"/>
</dbReference>